<organism evidence="2 3">
    <name type="scientific">Marchantia polymorpha</name>
    <name type="common">Common liverwort</name>
    <name type="synonym">Marchantia aquatica</name>
    <dbReference type="NCBI Taxonomy" id="3197"/>
    <lineage>
        <taxon>Eukaryota</taxon>
        <taxon>Viridiplantae</taxon>
        <taxon>Streptophyta</taxon>
        <taxon>Embryophyta</taxon>
        <taxon>Marchantiophyta</taxon>
        <taxon>Marchantiopsida</taxon>
        <taxon>Marchantiidae</taxon>
        <taxon>Marchantiales</taxon>
        <taxon>Marchantiaceae</taxon>
        <taxon>Marchantia</taxon>
    </lineage>
</organism>
<dbReference type="Gramene" id="Mp4g15630.1">
    <property type="protein sequence ID" value="Mp4g15630.1.cds"/>
    <property type="gene ID" value="Mp4g15630"/>
</dbReference>
<gene>
    <name evidence="2" type="ORF">MARPO_0054s0028</name>
</gene>
<feature type="compositionally biased region" description="Basic residues" evidence="1">
    <location>
        <begin position="14"/>
        <end position="25"/>
    </location>
</feature>
<name>A0A2R6WVN4_MARPO</name>
<keyword evidence="3" id="KW-1185">Reference proteome</keyword>
<feature type="compositionally biased region" description="Basic and acidic residues" evidence="1">
    <location>
        <begin position="26"/>
        <end position="38"/>
    </location>
</feature>
<sequence>MTASARFDCCSARGRGRSYGHRKQREKSTRSTRERASERVVVVEPTPRTNERSEAAEEPIQLAFLVAARVGPEGRAALLARPGPARLRARAGGRAVGRSVGGWDDRWRAMRGAREREREREREPRESSAEDKRSW</sequence>
<proteinExistence type="predicted"/>
<dbReference type="Proteomes" id="UP000244005">
    <property type="component" value="Unassembled WGS sequence"/>
</dbReference>
<feature type="region of interest" description="Disordered" evidence="1">
    <location>
        <begin position="1"/>
        <end position="55"/>
    </location>
</feature>
<dbReference type="EMBL" id="KZ772726">
    <property type="protein sequence ID" value="PTQ37913.1"/>
    <property type="molecule type" value="Genomic_DNA"/>
</dbReference>
<dbReference type="AlphaFoldDB" id="A0A2R6WVN4"/>
<protein>
    <submittedName>
        <fullName evidence="2">Uncharacterized protein</fullName>
    </submittedName>
</protein>
<accession>A0A2R6WVN4</accession>
<evidence type="ECO:0000313" key="2">
    <source>
        <dbReference type="EMBL" id="PTQ37913.1"/>
    </source>
</evidence>
<evidence type="ECO:0000256" key="1">
    <source>
        <dbReference type="SAM" id="MobiDB-lite"/>
    </source>
</evidence>
<reference evidence="3" key="1">
    <citation type="journal article" date="2017" name="Cell">
        <title>Insights into land plant evolution garnered from the Marchantia polymorpha genome.</title>
        <authorList>
            <person name="Bowman J.L."/>
            <person name="Kohchi T."/>
            <person name="Yamato K.T."/>
            <person name="Jenkins J."/>
            <person name="Shu S."/>
            <person name="Ishizaki K."/>
            <person name="Yamaoka S."/>
            <person name="Nishihama R."/>
            <person name="Nakamura Y."/>
            <person name="Berger F."/>
            <person name="Adam C."/>
            <person name="Aki S.S."/>
            <person name="Althoff F."/>
            <person name="Araki T."/>
            <person name="Arteaga-Vazquez M.A."/>
            <person name="Balasubrmanian S."/>
            <person name="Barry K."/>
            <person name="Bauer D."/>
            <person name="Boehm C.R."/>
            <person name="Briginshaw L."/>
            <person name="Caballero-Perez J."/>
            <person name="Catarino B."/>
            <person name="Chen F."/>
            <person name="Chiyoda S."/>
            <person name="Chovatia M."/>
            <person name="Davies K.M."/>
            <person name="Delmans M."/>
            <person name="Demura T."/>
            <person name="Dierschke T."/>
            <person name="Dolan L."/>
            <person name="Dorantes-Acosta A.E."/>
            <person name="Eklund D.M."/>
            <person name="Florent S.N."/>
            <person name="Flores-Sandoval E."/>
            <person name="Fujiyama A."/>
            <person name="Fukuzawa H."/>
            <person name="Galik B."/>
            <person name="Grimanelli D."/>
            <person name="Grimwood J."/>
            <person name="Grossniklaus U."/>
            <person name="Hamada T."/>
            <person name="Haseloff J."/>
            <person name="Hetherington A.J."/>
            <person name="Higo A."/>
            <person name="Hirakawa Y."/>
            <person name="Hundley H.N."/>
            <person name="Ikeda Y."/>
            <person name="Inoue K."/>
            <person name="Inoue S.I."/>
            <person name="Ishida S."/>
            <person name="Jia Q."/>
            <person name="Kakita M."/>
            <person name="Kanazawa T."/>
            <person name="Kawai Y."/>
            <person name="Kawashima T."/>
            <person name="Kennedy M."/>
            <person name="Kinose K."/>
            <person name="Kinoshita T."/>
            <person name="Kohara Y."/>
            <person name="Koide E."/>
            <person name="Komatsu K."/>
            <person name="Kopischke S."/>
            <person name="Kubo M."/>
            <person name="Kyozuka J."/>
            <person name="Lagercrantz U."/>
            <person name="Lin S.S."/>
            <person name="Lindquist E."/>
            <person name="Lipzen A.M."/>
            <person name="Lu C.W."/>
            <person name="De Luna E."/>
            <person name="Martienssen R.A."/>
            <person name="Minamino N."/>
            <person name="Mizutani M."/>
            <person name="Mizutani M."/>
            <person name="Mochizuki N."/>
            <person name="Monte I."/>
            <person name="Mosher R."/>
            <person name="Nagasaki H."/>
            <person name="Nakagami H."/>
            <person name="Naramoto S."/>
            <person name="Nishitani K."/>
            <person name="Ohtani M."/>
            <person name="Okamoto T."/>
            <person name="Okumura M."/>
            <person name="Phillips J."/>
            <person name="Pollak B."/>
            <person name="Reinders A."/>
            <person name="Rovekamp M."/>
            <person name="Sano R."/>
            <person name="Sawa S."/>
            <person name="Schmid M.W."/>
            <person name="Shirakawa M."/>
            <person name="Solano R."/>
            <person name="Spunde A."/>
            <person name="Suetsugu N."/>
            <person name="Sugano S."/>
            <person name="Sugiyama A."/>
            <person name="Sun R."/>
            <person name="Suzuki Y."/>
            <person name="Takenaka M."/>
            <person name="Takezawa D."/>
            <person name="Tomogane H."/>
            <person name="Tsuzuki M."/>
            <person name="Ueda T."/>
            <person name="Umeda M."/>
            <person name="Ward J.M."/>
            <person name="Watanabe Y."/>
            <person name="Yazaki K."/>
            <person name="Yokoyama R."/>
            <person name="Yoshitake Y."/>
            <person name="Yotsui I."/>
            <person name="Zachgo S."/>
            <person name="Schmutz J."/>
        </authorList>
    </citation>
    <scope>NUCLEOTIDE SEQUENCE [LARGE SCALE GENOMIC DNA]</scope>
    <source>
        <strain evidence="3">Tak-1</strain>
    </source>
</reference>
<evidence type="ECO:0000313" key="3">
    <source>
        <dbReference type="Proteomes" id="UP000244005"/>
    </source>
</evidence>
<feature type="region of interest" description="Disordered" evidence="1">
    <location>
        <begin position="108"/>
        <end position="135"/>
    </location>
</feature>